<dbReference type="AlphaFoldDB" id="A0A1W0VXW3"/>
<dbReference type="InParanoid" id="A0A1W0VXW3"/>
<evidence type="ECO:0000313" key="3">
    <source>
        <dbReference type="Proteomes" id="UP000000768"/>
    </source>
</evidence>
<proteinExistence type="predicted"/>
<sequence length="136" mass="15824">MWRTLAARPSQRARHTTSPCGRYPRRRRSDPHSAPQRRRARPTTRALLAGGTFLPCGFYRNATHLPQRWRLCVHDLRARHLRSIRWLRVPTCEHGIPREATLWIWLPRPLPSTFVVCVMNIYADGGSRKNSGVLPR</sequence>
<organism evidence="2 3">
    <name type="scientific">Sorghum bicolor</name>
    <name type="common">Sorghum</name>
    <name type="synonym">Sorghum vulgare</name>
    <dbReference type="NCBI Taxonomy" id="4558"/>
    <lineage>
        <taxon>Eukaryota</taxon>
        <taxon>Viridiplantae</taxon>
        <taxon>Streptophyta</taxon>
        <taxon>Embryophyta</taxon>
        <taxon>Tracheophyta</taxon>
        <taxon>Spermatophyta</taxon>
        <taxon>Magnoliopsida</taxon>
        <taxon>Liliopsida</taxon>
        <taxon>Poales</taxon>
        <taxon>Poaceae</taxon>
        <taxon>PACMAD clade</taxon>
        <taxon>Panicoideae</taxon>
        <taxon>Andropogonodae</taxon>
        <taxon>Andropogoneae</taxon>
        <taxon>Sorghinae</taxon>
        <taxon>Sorghum</taxon>
    </lineage>
</organism>
<dbReference type="Gramene" id="OQU86953">
    <property type="protein sequence ID" value="OQU86953"/>
    <property type="gene ID" value="SORBI_3003G176375"/>
</dbReference>
<protein>
    <submittedName>
        <fullName evidence="2">Uncharacterized protein</fullName>
    </submittedName>
</protein>
<evidence type="ECO:0000313" key="2">
    <source>
        <dbReference type="EMBL" id="OQU86951.1"/>
    </source>
</evidence>
<dbReference type="Gramene" id="OQU86952">
    <property type="protein sequence ID" value="OQU86952"/>
    <property type="gene ID" value="SORBI_3003G176375"/>
</dbReference>
<accession>A0A1W0VXW3</accession>
<feature type="compositionally biased region" description="Basic residues" evidence="1">
    <location>
        <begin position="23"/>
        <end position="42"/>
    </location>
</feature>
<dbReference type="Proteomes" id="UP000000768">
    <property type="component" value="Chromosome 3"/>
</dbReference>
<reference evidence="3" key="3">
    <citation type="journal article" date="2018" name="Plant J.">
        <title>The Sorghum bicolor reference genome: improved assembly, gene annotations, a transcriptome atlas, and signatures of genome organization.</title>
        <authorList>
            <person name="McCormick R.F."/>
            <person name="Truong S.K."/>
            <person name="Sreedasyam A."/>
            <person name="Jenkins J."/>
            <person name="Shu S."/>
            <person name="Sims D."/>
            <person name="Kennedy M."/>
            <person name="Amirebrahimi M."/>
            <person name="Weers B.D."/>
            <person name="McKinley B."/>
            <person name="Mattison A."/>
            <person name="Morishige D.T."/>
            <person name="Grimwood J."/>
            <person name="Schmutz J."/>
            <person name="Mullet J.E."/>
        </authorList>
    </citation>
    <scope>NUCLEOTIDE SEQUENCE [LARGE SCALE GENOMIC DNA]</scope>
    <source>
        <strain evidence="3">cv. BTx623</strain>
    </source>
</reference>
<feature type="region of interest" description="Disordered" evidence="1">
    <location>
        <begin position="1"/>
        <end position="44"/>
    </location>
</feature>
<dbReference type="EMBL" id="CM000762">
    <property type="protein sequence ID" value="OQU86952.1"/>
    <property type="molecule type" value="Genomic_DNA"/>
</dbReference>
<gene>
    <name evidence="2" type="ORF">SORBI_3003G176375</name>
</gene>
<reference evidence="2" key="2">
    <citation type="submission" date="2017-02" db="EMBL/GenBank/DDBJ databases">
        <title>WGS assembly of Sorghum bicolor.</title>
        <authorList>
            <person name="Paterson A."/>
            <person name="Mullet J."/>
            <person name="Bowers J."/>
            <person name="Bruggmann R."/>
            <person name="Dubchak I."/>
            <person name="Grimwood J."/>
            <person name="Gundlach H."/>
            <person name="Haberer G."/>
            <person name="Hellsten U."/>
            <person name="Mitros T."/>
            <person name="Poliakov A."/>
            <person name="Schmutz J."/>
            <person name="Spannagl M."/>
            <person name="Tang H."/>
            <person name="Wang X."/>
            <person name="Wicker T."/>
            <person name="Bharti A."/>
            <person name="Chapman J."/>
            <person name="Feltus F."/>
            <person name="Gowik U."/>
            <person name="Grigoriev I."/>
            <person name="Lyons E."/>
            <person name="Maher C."/>
            <person name="Martis M."/>
            <person name="Narechania A."/>
            <person name="Otillar R."/>
            <person name="Penning B."/>
            <person name="Salamov A."/>
            <person name="Wang Y."/>
            <person name="Zhang L."/>
            <person name="Carpita N."/>
            <person name="Freeling M."/>
            <person name="Gingle A."/>
            <person name="Hash C."/>
            <person name="Keller B."/>
            <person name="Klein P."/>
            <person name="Kresovich S."/>
            <person name="Mccann M."/>
            <person name="Ming R."/>
            <person name="Peterson D."/>
            <person name="Rahman M."/>
            <person name="Ware D."/>
            <person name="Westhoff P."/>
            <person name="Mayer K."/>
            <person name="Messing J."/>
            <person name="Sims D."/>
            <person name="Jenkins J."/>
            <person name="Shu S."/>
            <person name="Rokhsar D."/>
        </authorList>
    </citation>
    <scope>NUCLEOTIDE SEQUENCE</scope>
</reference>
<keyword evidence="3" id="KW-1185">Reference proteome</keyword>
<dbReference type="Gramene" id="OQU86951">
    <property type="protein sequence ID" value="OQU86951"/>
    <property type="gene ID" value="SORBI_3003G176375"/>
</dbReference>
<reference evidence="2 3" key="1">
    <citation type="journal article" date="2009" name="Nature">
        <title>The Sorghum bicolor genome and the diversification of grasses.</title>
        <authorList>
            <person name="Paterson A.H."/>
            <person name="Bowers J.E."/>
            <person name="Bruggmann R."/>
            <person name="Dubchak I."/>
            <person name="Grimwood J."/>
            <person name="Gundlach H."/>
            <person name="Haberer G."/>
            <person name="Hellsten U."/>
            <person name="Mitros T."/>
            <person name="Poliakov A."/>
            <person name="Schmutz J."/>
            <person name="Spannagl M."/>
            <person name="Tang H."/>
            <person name="Wang X."/>
            <person name="Wicker T."/>
            <person name="Bharti A.K."/>
            <person name="Chapman J."/>
            <person name="Feltus F.A."/>
            <person name="Gowik U."/>
            <person name="Grigoriev I.V."/>
            <person name="Lyons E."/>
            <person name="Maher C.A."/>
            <person name="Martis M."/>
            <person name="Narechania A."/>
            <person name="Otillar R.P."/>
            <person name="Penning B.W."/>
            <person name="Salamov A.A."/>
            <person name="Wang Y."/>
            <person name="Zhang L."/>
            <person name="Carpita N.C."/>
            <person name="Freeling M."/>
            <person name="Gingle A.R."/>
            <person name="Hash C.T."/>
            <person name="Keller B."/>
            <person name="Klein P."/>
            <person name="Kresovich S."/>
            <person name="McCann M.C."/>
            <person name="Ming R."/>
            <person name="Peterson D.G."/>
            <person name="Mehboob-ur-Rahman"/>
            <person name="Ware D."/>
            <person name="Westhoff P."/>
            <person name="Mayer K.F."/>
            <person name="Messing J."/>
            <person name="Rokhsar D.S."/>
        </authorList>
    </citation>
    <scope>NUCLEOTIDE SEQUENCE [LARGE SCALE GENOMIC DNA]</scope>
    <source>
        <strain evidence="3">cv. BTx623</strain>
    </source>
</reference>
<name>A0A1W0VXW3_SORBI</name>
<evidence type="ECO:0000256" key="1">
    <source>
        <dbReference type="SAM" id="MobiDB-lite"/>
    </source>
</evidence>
<dbReference type="EMBL" id="CM000762">
    <property type="protein sequence ID" value="OQU86951.1"/>
    <property type="molecule type" value="Genomic_DNA"/>
</dbReference>
<dbReference type="EMBL" id="CM000762">
    <property type="protein sequence ID" value="OQU86953.1"/>
    <property type="molecule type" value="Genomic_DNA"/>
</dbReference>